<protein>
    <recommendedName>
        <fullName evidence="4">Isochorismatase-like domain-containing protein</fullName>
    </recommendedName>
</protein>
<evidence type="ECO:0000256" key="2">
    <source>
        <dbReference type="ARBA" id="ARBA00022801"/>
    </source>
</evidence>
<feature type="region of interest" description="Disordered" evidence="3">
    <location>
        <begin position="31"/>
        <end position="71"/>
    </location>
</feature>
<dbReference type="EMBL" id="ONZQ02000001">
    <property type="protein sequence ID" value="SPN96641.1"/>
    <property type="molecule type" value="Genomic_DNA"/>
</dbReference>
<feature type="region of interest" description="Disordered" evidence="3">
    <location>
        <begin position="1"/>
        <end position="20"/>
    </location>
</feature>
<keyword evidence="6" id="KW-1185">Reference proteome</keyword>
<accession>A0AAE8MNS1</accession>
<dbReference type="GO" id="GO:0016787">
    <property type="term" value="F:hydrolase activity"/>
    <property type="evidence" value="ECO:0007669"/>
    <property type="project" value="UniProtKB-KW"/>
</dbReference>
<reference evidence="5" key="1">
    <citation type="submission" date="2018-03" db="EMBL/GenBank/DDBJ databases">
        <authorList>
            <person name="Guldener U."/>
        </authorList>
    </citation>
    <scope>NUCLEOTIDE SEQUENCE</scope>
</reference>
<dbReference type="InterPro" id="IPR000868">
    <property type="entry name" value="Isochorismatase-like_dom"/>
</dbReference>
<evidence type="ECO:0000313" key="6">
    <source>
        <dbReference type="Proteomes" id="UP001187682"/>
    </source>
</evidence>
<organism evidence="5 6">
    <name type="scientific">Cephalotrichum gorgonifer</name>
    <dbReference type="NCBI Taxonomy" id="2041049"/>
    <lineage>
        <taxon>Eukaryota</taxon>
        <taxon>Fungi</taxon>
        <taxon>Dikarya</taxon>
        <taxon>Ascomycota</taxon>
        <taxon>Pezizomycotina</taxon>
        <taxon>Sordariomycetes</taxon>
        <taxon>Hypocreomycetidae</taxon>
        <taxon>Microascales</taxon>
        <taxon>Microascaceae</taxon>
        <taxon>Cephalotrichum</taxon>
    </lineage>
</organism>
<proteinExistence type="inferred from homology"/>
<dbReference type="InterPro" id="IPR036380">
    <property type="entry name" value="Isochorismatase-like_sf"/>
</dbReference>
<dbReference type="Pfam" id="PF00857">
    <property type="entry name" value="Isochorismatase"/>
    <property type="match status" value="1"/>
</dbReference>
<dbReference type="CDD" id="cd00431">
    <property type="entry name" value="cysteine_hydrolases"/>
    <property type="match status" value="1"/>
</dbReference>
<dbReference type="SUPFAM" id="SSF52499">
    <property type="entry name" value="Isochorismatase-like hydrolases"/>
    <property type="match status" value="1"/>
</dbReference>
<sequence length="358" mass="38263">MAALAPSGEEPTLKNRLKRSAARWGFPVEFESLRPGQPKDPVQPSAAQGQAVDSLATPATPGQTAKGKEKMTCTPGGEVTLGTLKSSSWNYAPSSGYDLTHTRAYRPKPFPRLWMRTATDPVAVNPHKTALLVIDVQNYFLSRALGHHHNPLHTAEETLREVAIPAARTAGIQVIHLTWGFSQAEAKSAPPALLRRFTPWFQKMTAGSGSSQRQSTGSSKSAEHHGDGSADRSTLGDEMGPVTLWNGQIISAGEKLIRGAWNADLYESMRRDFIASADTPLPDARFYKTRASGFFSEGGGIPDIVKWLRSKGITTLLIGGVGTEEGVWATARDAGNWGFDVVLLADGCGTTAGLDGGG</sequence>
<evidence type="ECO:0000259" key="4">
    <source>
        <dbReference type="Pfam" id="PF00857"/>
    </source>
</evidence>
<evidence type="ECO:0000256" key="1">
    <source>
        <dbReference type="ARBA" id="ARBA00006336"/>
    </source>
</evidence>
<dbReference type="PANTHER" id="PTHR43540:SF9">
    <property type="entry name" value="FAMILY HYDROLASE, PUTATIVE (AFU_ORTHOLOGUE AFUA_2G08700)-RELATED"/>
    <property type="match status" value="1"/>
</dbReference>
<comment type="similarity">
    <text evidence="1">Belongs to the isochorismatase family.</text>
</comment>
<keyword evidence="2" id="KW-0378">Hydrolase</keyword>
<dbReference type="Proteomes" id="UP001187682">
    <property type="component" value="Unassembled WGS sequence"/>
</dbReference>
<feature type="compositionally biased region" description="Basic and acidic residues" evidence="3">
    <location>
        <begin position="221"/>
        <end position="230"/>
    </location>
</feature>
<feature type="region of interest" description="Disordered" evidence="3">
    <location>
        <begin position="205"/>
        <end position="239"/>
    </location>
</feature>
<dbReference type="PANTHER" id="PTHR43540">
    <property type="entry name" value="PEROXYUREIDOACRYLATE/UREIDOACRYLATE AMIDOHYDROLASE-RELATED"/>
    <property type="match status" value="1"/>
</dbReference>
<evidence type="ECO:0000256" key="3">
    <source>
        <dbReference type="SAM" id="MobiDB-lite"/>
    </source>
</evidence>
<comment type="caution">
    <text evidence="5">The sequence shown here is derived from an EMBL/GenBank/DDBJ whole genome shotgun (WGS) entry which is preliminary data.</text>
</comment>
<feature type="domain" description="Isochorismatase-like" evidence="4">
    <location>
        <begin position="255"/>
        <end position="351"/>
    </location>
</feature>
<name>A0AAE8MNS1_9PEZI</name>
<gene>
    <name evidence="5" type="ORF">DNG_00162</name>
</gene>
<dbReference type="Gene3D" id="3.40.50.850">
    <property type="entry name" value="Isochorismatase-like"/>
    <property type="match status" value="1"/>
</dbReference>
<dbReference type="AlphaFoldDB" id="A0AAE8MNS1"/>
<dbReference type="InterPro" id="IPR050272">
    <property type="entry name" value="Isochorismatase-like_hydrls"/>
</dbReference>
<feature type="compositionally biased region" description="Low complexity" evidence="3">
    <location>
        <begin position="207"/>
        <end position="220"/>
    </location>
</feature>
<evidence type="ECO:0000313" key="5">
    <source>
        <dbReference type="EMBL" id="SPN96641.1"/>
    </source>
</evidence>